<proteinExistence type="predicted"/>
<keyword evidence="4" id="KW-1185">Reference proteome</keyword>
<evidence type="ECO:0000313" key="5">
    <source>
        <dbReference type="Proteomes" id="UP000235392"/>
    </source>
</evidence>
<feature type="region of interest" description="Disordered" evidence="1">
    <location>
        <begin position="141"/>
        <end position="168"/>
    </location>
</feature>
<evidence type="ECO:0000313" key="3">
    <source>
        <dbReference type="EMBL" id="PLW54878.1"/>
    </source>
</evidence>
<evidence type="ECO:0000313" key="2">
    <source>
        <dbReference type="EMBL" id="PLW30219.1"/>
    </source>
</evidence>
<sequence>MPDLKEASESLLLSLLSPGPSAGGIRGFPRPRITISSALSAFGLNPTGALHPPFFPTALQSVSPRGVDSYISLLSIDYLEPAAMFQPFESHATQWIKRQEQSSDEYSQHVLADESPSSQYNMERLIRSAANAKPPIVLPSFTQGSFQRPSSDNFPQAESPEASCELDPSLSHSARIPLEKYKLIPLPAEFVLGDETFEQQDPQTVHTKLETISNTFIGIGGHLYRLREVIDYWLPQDDPAILAQARLRWWPSQRVEQARLRTIHEITAIQMGFTEHLNNFNNAICDLREGAFGGRLNTKTVDCAKEMFATLGDLRALILPMEQASADRVKSLSATATWLSLKCLVPFQKELGEPYKAERFDPNHPEQSHLGELFCQHCIGLVATIKFLSAAYQHLAGIFKTINGICKTMIQGIHNLMHEVHEGLTCGEFIATWANRWERVTLLLLLRIVGLPAINQGLQREFPTAEVEYFIPE</sequence>
<dbReference type="OrthoDB" id="2501309at2759"/>
<protein>
    <submittedName>
        <fullName evidence="2">Uncharacterized protein</fullName>
    </submittedName>
</protein>
<dbReference type="EMBL" id="PGCI01000305">
    <property type="protein sequence ID" value="PLW30219.1"/>
    <property type="molecule type" value="Genomic_DNA"/>
</dbReference>
<feature type="compositionally biased region" description="Polar residues" evidence="1">
    <location>
        <begin position="141"/>
        <end position="156"/>
    </location>
</feature>
<evidence type="ECO:0000256" key="1">
    <source>
        <dbReference type="SAM" id="MobiDB-lite"/>
    </source>
</evidence>
<comment type="caution">
    <text evidence="2">The sequence shown here is derived from an EMBL/GenBank/DDBJ whole genome shotgun (WGS) entry which is preliminary data.</text>
</comment>
<reference evidence="4 5" key="1">
    <citation type="submission" date="2017-11" db="EMBL/GenBank/DDBJ databases">
        <title>De novo assembly and phasing of dikaryotic genomes from two isolates of Puccinia coronata f. sp. avenae, the causal agent of oat crown rust.</title>
        <authorList>
            <person name="Miller M.E."/>
            <person name="Zhang Y."/>
            <person name="Omidvar V."/>
            <person name="Sperschneider J."/>
            <person name="Schwessinger B."/>
            <person name="Raley C."/>
            <person name="Palmer J.M."/>
            <person name="Garnica D."/>
            <person name="Upadhyaya N."/>
            <person name="Rathjen J."/>
            <person name="Taylor J.M."/>
            <person name="Park R.F."/>
            <person name="Dodds P.N."/>
            <person name="Hirsch C.D."/>
            <person name="Kianian S.F."/>
            <person name="Figueroa M."/>
        </authorList>
    </citation>
    <scope>NUCLEOTIDE SEQUENCE [LARGE SCALE GENOMIC DNA]</scope>
    <source>
        <strain evidence="3">12NC29</strain>
        <strain evidence="2">12SD80</strain>
    </source>
</reference>
<gene>
    <name evidence="3" type="ORF">PCANC_05925</name>
    <name evidence="2" type="ORF">PCASD_16335</name>
</gene>
<dbReference type="Proteomes" id="UP000235392">
    <property type="component" value="Unassembled WGS sequence"/>
</dbReference>
<dbReference type="AlphaFoldDB" id="A0A2N5TXJ0"/>
<evidence type="ECO:0000313" key="4">
    <source>
        <dbReference type="Proteomes" id="UP000235388"/>
    </source>
</evidence>
<accession>A0A2N5TXJ0</accession>
<dbReference type="EMBL" id="PGCJ01000039">
    <property type="protein sequence ID" value="PLW54878.1"/>
    <property type="molecule type" value="Genomic_DNA"/>
</dbReference>
<dbReference type="Proteomes" id="UP000235388">
    <property type="component" value="Unassembled WGS sequence"/>
</dbReference>
<name>A0A2N5TXJ0_9BASI</name>
<organism evidence="2 5">
    <name type="scientific">Puccinia coronata f. sp. avenae</name>
    <dbReference type="NCBI Taxonomy" id="200324"/>
    <lineage>
        <taxon>Eukaryota</taxon>
        <taxon>Fungi</taxon>
        <taxon>Dikarya</taxon>
        <taxon>Basidiomycota</taxon>
        <taxon>Pucciniomycotina</taxon>
        <taxon>Pucciniomycetes</taxon>
        <taxon>Pucciniales</taxon>
        <taxon>Pucciniaceae</taxon>
        <taxon>Puccinia</taxon>
    </lineage>
</organism>